<dbReference type="KEGG" id="ppsc:EHS13_29885"/>
<dbReference type="RefSeq" id="WP_155703897.1">
    <property type="nucleotide sequence ID" value="NZ_CP034235.1"/>
</dbReference>
<name>A0A6B8RSA8_9BACL</name>
<proteinExistence type="predicted"/>
<protein>
    <submittedName>
        <fullName evidence="1">Uncharacterized protein</fullName>
    </submittedName>
</protein>
<dbReference type="Proteomes" id="UP000426246">
    <property type="component" value="Chromosome"/>
</dbReference>
<dbReference type="AlphaFoldDB" id="A0A6B8RSA8"/>
<keyword evidence="2" id="KW-1185">Reference proteome</keyword>
<dbReference type="OrthoDB" id="2626219at2"/>
<evidence type="ECO:0000313" key="1">
    <source>
        <dbReference type="EMBL" id="QGQ98787.1"/>
    </source>
</evidence>
<dbReference type="EMBL" id="CP034235">
    <property type="protein sequence ID" value="QGQ98787.1"/>
    <property type="molecule type" value="Genomic_DNA"/>
</dbReference>
<reference evidence="2" key="1">
    <citation type="submission" date="2018-11" db="EMBL/GenBank/DDBJ databases">
        <title>Complete genome sequence of Paenibacillus sp. ML311-T8.</title>
        <authorList>
            <person name="Nam Y.-D."/>
            <person name="Kang J."/>
            <person name="Chung W.-H."/>
            <person name="Park Y.S."/>
        </authorList>
    </citation>
    <scope>NUCLEOTIDE SEQUENCE [LARGE SCALE GENOMIC DNA]</scope>
    <source>
        <strain evidence="2">ML311-T8</strain>
    </source>
</reference>
<organism evidence="1 2">
    <name type="scientific">Paenibacillus psychroresistens</name>
    <dbReference type="NCBI Taxonomy" id="1778678"/>
    <lineage>
        <taxon>Bacteria</taxon>
        <taxon>Bacillati</taxon>
        <taxon>Bacillota</taxon>
        <taxon>Bacilli</taxon>
        <taxon>Bacillales</taxon>
        <taxon>Paenibacillaceae</taxon>
        <taxon>Paenibacillus</taxon>
    </lineage>
</organism>
<evidence type="ECO:0000313" key="2">
    <source>
        <dbReference type="Proteomes" id="UP000426246"/>
    </source>
</evidence>
<gene>
    <name evidence="1" type="ORF">EHS13_29885</name>
</gene>
<accession>A0A6B8RSA8</accession>
<sequence length="95" mass="10764">MNIFGLLIPSFRKGTYVVVKEATCIRGKEAELLFQHLDPANKYARNLYGFPKRGSKGIIVALIKYKNTLGSTSIYYGVLIKETLYAFEEKDLVRA</sequence>